<name>Q6UAP7_TETNG</name>
<evidence type="ECO:0000259" key="14">
    <source>
        <dbReference type="PROSITE" id="PS50853"/>
    </source>
</evidence>
<feature type="chain" id="PRO_5004280649" evidence="13">
    <location>
        <begin position="28"/>
        <end position="529"/>
    </location>
</feature>
<comment type="subcellular location">
    <subcellularLocation>
        <location evidence="1">Membrane</location>
        <topology evidence="1">Single-pass type I membrane protein</topology>
    </subcellularLocation>
</comment>
<dbReference type="SUPFAM" id="SSF49265">
    <property type="entry name" value="Fibronectin type III"/>
    <property type="match status" value="2"/>
</dbReference>
<evidence type="ECO:0000256" key="1">
    <source>
        <dbReference type="ARBA" id="ARBA00004479"/>
    </source>
</evidence>
<feature type="signal peptide" evidence="13">
    <location>
        <begin position="1"/>
        <end position="27"/>
    </location>
</feature>
<dbReference type="InterPro" id="IPR003961">
    <property type="entry name" value="FN3_dom"/>
</dbReference>
<protein>
    <submittedName>
        <fullName evidence="15">Class I helical cytokine receptor number 9</fullName>
    </submittedName>
</protein>
<organism evidence="15">
    <name type="scientific">Tetraodon nigroviridis</name>
    <name type="common">Spotted green pufferfish</name>
    <name type="synonym">Chelonodon nigroviridis</name>
    <dbReference type="NCBI Taxonomy" id="99883"/>
    <lineage>
        <taxon>Eukaryota</taxon>
        <taxon>Metazoa</taxon>
        <taxon>Chordata</taxon>
        <taxon>Craniata</taxon>
        <taxon>Vertebrata</taxon>
        <taxon>Euteleostomi</taxon>
        <taxon>Actinopterygii</taxon>
        <taxon>Neopterygii</taxon>
        <taxon>Teleostei</taxon>
        <taxon>Neoteleostei</taxon>
        <taxon>Acanthomorphata</taxon>
        <taxon>Eupercaria</taxon>
        <taxon>Tetraodontiformes</taxon>
        <taxon>Tetradontoidea</taxon>
        <taxon>Tetraodontidae</taxon>
        <taxon>Tetraodon</taxon>
    </lineage>
</organism>
<keyword evidence="5 12" id="KW-1133">Transmembrane helix</keyword>
<dbReference type="AlphaFoldDB" id="Q6UAP7"/>
<dbReference type="Pfam" id="PF00041">
    <property type="entry name" value="fn3"/>
    <property type="match status" value="1"/>
</dbReference>
<dbReference type="PANTHER" id="PTHR23037:SF28">
    <property type="entry name" value="ERYTHROPOIETIN RECEPTOR"/>
    <property type="match status" value="1"/>
</dbReference>
<dbReference type="PANTHER" id="PTHR23037">
    <property type="entry name" value="CYTOKINE RECEPTOR"/>
    <property type="match status" value="1"/>
</dbReference>
<dbReference type="SMART" id="SM00060">
    <property type="entry name" value="FN3"/>
    <property type="match status" value="1"/>
</dbReference>
<dbReference type="PROSITE" id="PS50853">
    <property type="entry name" value="FN3"/>
    <property type="match status" value="1"/>
</dbReference>
<evidence type="ECO:0000256" key="9">
    <source>
        <dbReference type="ARBA" id="ARBA00023180"/>
    </source>
</evidence>
<dbReference type="InterPro" id="IPR036116">
    <property type="entry name" value="FN3_sf"/>
</dbReference>
<feature type="domain" description="Fibronectin type-III" evidence="14">
    <location>
        <begin position="140"/>
        <end position="238"/>
    </location>
</feature>
<keyword evidence="8 15" id="KW-0675">Receptor</keyword>
<dbReference type="InterPro" id="IPR003528">
    <property type="entry name" value="Long_hematopoietin_rcpt_CS"/>
</dbReference>
<evidence type="ECO:0000256" key="7">
    <source>
        <dbReference type="ARBA" id="ARBA00023157"/>
    </source>
</evidence>
<evidence type="ECO:0000256" key="10">
    <source>
        <dbReference type="PIRSR" id="PIRSR001959-2"/>
    </source>
</evidence>
<dbReference type="InterPro" id="IPR013783">
    <property type="entry name" value="Ig-like_fold"/>
</dbReference>
<dbReference type="InterPro" id="IPR015152">
    <property type="entry name" value="Growth/epo_recpt_lig-bind"/>
</dbReference>
<reference evidence="15" key="1">
    <citation type="journal article" date="2004" name="Nature">
        <title>Genome duplication in the teleost fish Tetraodon nigroviridis reveals the early vertebrate proto-karyotype.</title>
        <authorList>
            <person name="Jaillon O."/>
            <person name="Aury J.-M."/>
            <person name="Brunet F."/>
            <person name="Petit J.-L."/>
            <person name="Stange-Thomann N."/>
            <person name="Mauceli E."/>
            <person name="Bouneau L."/>
            <person name="Fischer C."/>
            <person name="Ozouf-Costaz C."/>
            <person name="Bernot A."/>
            <person name="Nicaud S."/>
            <person name="Jaffe D."/>
            <person name="Fisher S."/>
            <person name="Lutfalla G."/>
            <person name="Dossat C."/>
            <person name="Segurens B."/>
            <person name="Dasilva C."/>
            <person name="Salanoubat M."/>
            <person name="Levy M."/>
            <person name="Boudet N."/>
            <person name="Castellano S."/>
            <person name="Anthouard V."/>
            <person name="Jubin C."/>
            <person name="Castelli V."/>
            <person name="Katinka M."/>
            <person name="Vacherie B."/>
            <person name="Biemont C."/>
            <person name="Skalli Z."/>
            <person name="Cattolico L."/>
            <person name="Poulain J."/>
            <person name="De Berardinis V."/>
            <person name="Cruaud C."/>
            <person name="Duprat S."/>
            <person name="Brottier P."/>
            <person name="Coutanceau J.-P."/>
            <person name="Gouzy J."/>
            <person name="Parra G."/>
            <person name="Lardier G."/>
            <person name="Chapple C."/>
            <person name="McKernan K.J."/>
            <person name="McEwan P."/>
            <person name="Bosak S."/>
            <person name="Kellis M."/>
            <person name="Volff J.-N."/>
            <person name="Guigo R."/>
            <person name="Zody M.C."/>
            <person name="Mesirov J."/>
            <person name="Lindblad-Toh K."/>
            <person name="Birren B."/>
            <person name="Nusbaum C."/>
            <person name="Kahn D."/>
            <person name="Robinson-Rechavi M."/>
            <person name="Laudet V."/>
            <person name="Schachter V."/>
            <person name="Quetier F."/>
            <person name="Saurin W."/>
            <person name="Scarpelli C."/>
            <person name="Wincker P."/>
            <person name="Lander E.S."/>
            <person name="Weissenbach J."/>
            <person name="Roest Crollius H."/>
        </authorList>
    </citation>
    <scope>NUCLEOTIDE SEQUENCE</scope>
</reference>
<sequence>MITYHLSQMLLLTIIFGATRPPANVQGAQDFRKKVSIMLKEDPKNPKCFAEGRKDFICFWEEDEERAGSVDQYTFTYAYQNENSSRCPLKSISAADSKRLFICHLNRIKMFVQMDIQVHREGMLIHNRSLLVEMVFLLDPPANVTVTNTRKQGQLNVTWVPPPLKYMDDSMMYEVSYSAMDSHVMQVEMVQASSELILRGLQPGTKYEVQVRVKLDGISYSGYWSAWSDSVVIETLPAELDLLIVSLALVILFVLIGLFLTTVMSNRRYLVKKIWPNIPTPDSKFHGLFSVYGGEFQSWLEQTSGLWVTPVFFNTEELASSLEVLSELCPCPSPSAPPLPPEDLKLPAAPNCVTDGLVERRKVEAHSAVSEGWEVTADNQMPTDSWRGPQPNGVPCSRSPLLESQDAYVTLSTNNQREEEPLNHIPEETLPIEKLFTSRKQICESHSDLGSMQQSPASSHLSSQSSFECPNYTWMSKGYVHMAAVDSGVSMDYSPMQRVADVHNNEYKNGIEAHRGAFLAKKRPVYDDG</sequence>
<keyword evidence="7 10" id="KW-1015">Disulfide bond</keyword>
<feature type="disulfide bond" evidence="10">
    <location>
        <begin position="48"/>
        <end position="58"/>
    </location>
</feature>
<feature type="disulfide bond" evidence="10">
    <location>
        <begin position="87"/>
        <end position="103"/>
    </location>
</feature>
<evidence type="ECO:0000256" key="11">
    <source>
        <dbReference type="SAM" id="MobiDB-lite"/>
    </source>
</evidence>
<keyword evidence="4 13" id="KW-0732">Signal</keyword>
<dbReference type="GO" id="GO:0004896">
    <property type="term" value="F:cytokine receptor activity"/>
    <property type="evidence" value="ECO:0007669"/>
    <property type="project" value="InterPro"/>
</dbReference>
<evidence type="ECO:0000256" key="5">
    <source>
        <dbReference type="ARBA" id="ARBA00022989"/>
    </source>
</evidence>
<dbReference type="PROSITE" id="PS01352">
    <property type="entry name" value="HEMATOPO_REC_L_F1"/>
    <property type="match status" value="1"/>
</dbReference>
<dbReference type="GO" id="GO:0009897">
    <property type="term" value="C:external side of plasma membrane"/>
    <property type="evidence" value="ECO:0007669"/>
    <property type="project" value="TreeGrafter"/>
</dbReference>
<evidence type="ECO:0000256" key="2">
    <source>
        <dbReference type="ARBA" id="ARBA00007885"/>
    </source>
</evidence>
<accession>Q6UAP7</accession>
<evidence type="ECO:0000256" key="6">
    <source>
        <dbReference type="ARBA" id="ARBA00023136"/>
    </source>
</evidence>
<dbReference type="Gene3D" id="2.60.40.10">
    <property type="entry name" value="Immunoglobulins"/>
    <property type="match status" value="2"/>
</dbReference>
<comment type="similarity">
    <text evidence="2">Belongs to the type I cytokine receptor family. Type 1 subfamily.</text>
</comment>
<evidence type="ECO:0000256" key="13">
    <source>
        <dbReference type="SAM" id="SignalP"/>
    </source>
</evidence>
<feature type="region of interest" description="Disordered" evidence="11">
    <location>
        <begin position="376"/>
        <end position="399"/>
    </location>
</feature>
<evidence type="ECO:0000256" key="12">
    <source>
        <dbReference type="SAM" id="Phobius"/>
    </source>
</evidence>
<dbReference type="EMBL" id="AY374481">
    <property type="protein sequence ID" value="AAR25672.1"/>
    <property type="molecule type" value="mRNA"/>
</dbReference>
<dbReference type="Pfam" id="PF09067">
    <property type="entry name" value="EpoR_lig-bind"/>
    <property type="match status" value="1"/>
</dbReference>
<feature type="transmembrane region" description="Helical" evidence="12">
    <location>
        <begin position="242"/>
        <end position="263"/>
    </location>
</feature>
<evidence type="ECO:0000256" key="3">
    <source>
        <dbReference type="ARBA" id="ARBA00022692"/>
    </source>
</evidence>
<evidence type="ECO:0000256" key="8">
    <source>
        <dbReference type="ARBA" id="ARBA00023170"/>
    </source>
</evidence>
<proteinExistence type="evidence at transcript level"/>
<keyword evidence="6 12" id="KW-0472">Membrane</keyword>
<evidence type="ECO:0000256" key="4">
    <source>
        <dbReference type="ARBA" id="ARBA00022729"/>
    </source>
</evidence>
<evidence type="ECO:0000313" key="15">
    <source>
        <dbReference type="EMBL" id="AAR25672.1"/>
    </source>
</evidence>
<gene>
    <name evidence="15" type="primary">CRFA9</name>
</gene>
<keyword evidence="9" id="KW-0325">Glycoprotein</keyword>
<dbReference type="CDD" id="cd00063">
    <property type="entry name" value="FN3"/>
    <property type="match status" value="1"/>
</dbReference>
<keyword evidence="3 12" id="KW-0812">Transmembrane</keyword>